<dbReference type="SUPFAM" id="SSF53335">
    <property type="entry name" value="S-adenosyl-L-methionine-dependent methyltransferases"/>
    <property type="match status" value="1"/>
</dbReference>
<accession>A0A091JD92</accession>
<keyword evidence="2" id="KW-1185">Reference proteome</keyword>
<feature type="non-terminal residue" evidence="1">
    <location>
        <position position="183"/>
    </location>
</feature>
<keyword evidence="1" id="KW-0489">Methyltransferase</keyword>
<dbReference type="GO" id="GO:0005737">
    <property type="term" value="C:cytoplasm"/>
    <property type="evidence" value="ECO:0007669"/>
    <property type="project" value="TreeGrafter"/>
</dbReference>
<reference evidence="1 2" key="1">
    <citation type="submission" date="2014-04" db="EMBL/GenBank/DDBJ databases">
        <title>Genome evolution of avian class.</title>
        <authorList>
            <person name="Zhang G."/>
            <person name="Li C."/>
        </authorList>
    </citation>
    <scope>NUCLEOTIDE SEQUENCE [LARGE SCALE GENOMIC DNA]</scope>
    <source>
        <strain evidence="1">BGI_Z169</strain>
    </source>
</reference>
<dbReference type="GO" id="GO:0005634">
    <property type="term" value="C:nucleus"/>
    <property type="evidence" value="ECO:0007669"/>
    <property type="project" value="TreeGrafter"/>
</dbReference>
<dbReference type="PANTHER" id="PTHR32379">
    <property type="entry name" value="GUANIDINOACETATE N-METHYLTRANSFERASE"/>
    <property type="match status" value="1"/>
</dbReference>
<dbReference type="STRING" id="188379.A0A091JD92"/>
<dbReference type="Proteomes" id="UP000053119">
    <property type="component" value="Unassembled WGS sequence"/>
</dbReference>
<dbReference type="GO" id="GO:0030731">
    <property type="term" value="F:guanidinoacetate N-methyltransferase activity"/>
    <property type="evidence" value="ECO:0007669"/>
    <property type="project" value="TreeGrafter"/>
</dbReference>
<dbReference type="InterPro" id="IPR029063">
    <property type="entry name" value="SAM-dependent_MTases_sf"/>
</dbReference>
<evidence type="ECO:0000313" key="1">
    <source>
        <dbReference type="EMBL" id="KFP17838.1"/>
    </source>
</evidence>
<dbReference type="GO" id="GO:0006601">
    <property type="term" value="P:creatine biosynthetic process"/>
    <property type="evidence" value="ECO:0007669"/>
    <property type="project" value="TreeGrafter"/>
</dbReference>
<dbReference type="Gene3D" id="3.40.50.150">
    <property type="entry name" value="Vaccinia Virus protein VP39"/>
    <property type="match status" value="1"/>
</dbReference>
<proteinExistence type="predicted"/>
<dbReference type="InterPro" id="IPR051038">
    <property type="entry name" value="RMT2/GAMT_Mtase"/>
</dbReference>
<protein>
    <submittedName>
        <fullName evidence="1">Guanidinoacetate N-methyltransferase</fullName>
    </submittedName>
</protein>
<gene>
    <name evidence="1" type="ORF">Z169_16229</name>
</gene>
<dbReference type="PANTHER" id="PTHR32379:SF1">
    <property type="entry name" value="GUANIDINOACETATE N-METHYLTRANSFERASE"/>
    <property type="match status" value="1"/>
</dbReference>
<sequence>AVLSSPGGRVLEVGFGMAIAATKVEEFDIEEHWIIECNEGVFRRLEEGMKGNFPPACESRQRLGGLSQLMSGLRHSRAGILYDTYPLSEETWHMHQFTFIKDHAFRLLQPGGVLTYCNLTSWGELLKTKYTDIEEMFEETQVGQLVEAGFKRENISTTVMDLVPPRDCRYYSFHKMITPTVLK</sequence>
<dbReference type="GO" id="GO:0032259">
    <property type="term" value="P:methylation"/>
    <property type="evidence" value="ECO:0007669"/>
    <property type="project" value="UniProtKB-KW"/>
</dbReference>
<name>A0A091JD92_EGRGA</name>
<organism evidence="1 2">
    <name type="scientific">Egretta garzetta</name>
    <name type="common">Little egret</name>
    <dbReference type="NCBI Taxonomy" id="188379"/>
    <lineage>
        <taxon>Eukaryota</taxon>
        <taxon>Metazoa</taxon>
        <taxon>Chordata</taxon>
        <taxon>Craniata</taxon>
        <taxon>Vertebrata</taxon>
        <taxon>Euteleostomi</taxon>
        <taxon>Archelosauria</taxon>
        <taxon>Archosauria</taxon>
        <taxon>Dinosauria</taxon>
        <taxon>Saurischia</taxon>
        <taxon>Theropoda</taxon>
        <taxon>Coelurosauria</taxon>
        <taxon>Aves</taxon>
        <taxon>Neognathae</taxon>
        <taxon>Neoaves</taxon>
        <taxon>Aequornithes</taxon>
        <taxon>Pelecaniformes</taxon>
        <taxon>Ardeidae</taxon>
        <taxon>Egretta</taxon>
    </lineage>
</organism>
<evidence type="ECO:0000313" key="2">
    <source>
        <dbReference type="Proteomes" id="UP000053119"/>
    </source>
</evidence>
<keyword evidence="1" id="KW-0808">Transferase</keyword>
<dbReference type="AlphaFoldDB" id="A0A091JD92"/>
<dbReference type="EMBL" id="KK501775">
    <property type="protein sequence ID" value="KFP17838.1"/>
    <property type="molecule type" value="Genomic_DNA"/>
</dbReference>
<feature type="non-terminal residue" evidence="1">
    <location>
        <position position="1"/>
    </location>
</feature>